<dbReference type="InterPro" id="IPR036867">
    <property type="entry name" value="R3H_dom_sf"/>
</dbReference>
<dbReference type="SUPFAM" id="SSF82708">
    <property type="entry name" value="R3H domain"/>
    <property type="match status" value="1"/>
</dbReference>
<gene>
    <name evidence="2" type="ORF">BS50DRAFT_587814</name>
</gene>
<dbReference type="AlphaFoldDB" id="A0A2T2NMT5"/>
<name>A0A2T2NMT5_CORCC</name>
<dbReference type="Proteomes" id="UP000240883">
    <property type="component" value="Unassembled WGS sequence"/>
</dbReference>
<dbReference type="Gene3D" id="3.30.1370.50">
    <property type="entry name" value="R3H-like domain"/>
    <property type="match status" value="1"/>
</dbReference>
<evidence type="ECO:0000313" key="2">
    <source>
        <dbReference type="EMBL" id="PSN66735.1"/>
    </source>
</evidence>
<evidence type="ECO:0000313" key="3">
    <source>
        <dbReference type="Proteomes" id="UP000240883"/>
    </source>
</evidence>
<proteinExistence type="predicted"/>
<dbReference type="Pfam" id="PF01424">
    <property type="entry name" value="R3H"/>
    <property type="match status" value="1"/>
</dbReference>
<dbReference type="InterPro" id="IPR001374">
    <property type="entry name" value="R3H_dom"/>
</dbReference>
<sequence>MCIESELELEYAGAWITAAEARFVKIKSAIERIAPRQKADKHRQLGENYHYGELRETLWSQETKWSYAKLANENEEEVAFKDLKLLAELSINKETATLYMDPCRSMRRELQHNITQDLGFKTGSQGDGSARQVVVWKIPVDGDVH</sequence>
<dbReference type="GO" id="GO:0003676">
    <property type="term" value="F:nucleic acid binding"/>
    <property type="evidence" value="ECO:0007669"/>
    <property type="project" value="UniProtKB-UniRule"/>
</dbReference>
<reference evidence="2 3" key="1">
    <citation type="journal article" date="2018" name="Front. Microbiol.">
        <title>Genome-Wide Analysis of Corynespora cassiicola Leaf Fall Disease Putative Effectors.</title>
        <authorList>
            <person name="Lopez D."/>
            <person name="Ribeiro S."/>
            <person name="Label P."/>
            <person name="Fumanal B."/>
            <person name="Venisse J.S."/>
            <person name="Kohler A."/>
            <person name="de Oliveira R.R."/>
            <person name="Labutti K."/>
            <person name="Lipzen A."/>
            <person name="Lail K."/>
            <person name="Bauer D."/>
            <person name="Ohm R.A."/>
            <person name="Barry K.W."/>
            <person name="Spatafora J."/>
            <person name="Grigoriev I.V."/>
            <person name="Martin F.M."/>
            <person name="Pujade-Renaud V."/>
        </authorList>
    </citation>
    <scope>NUCLEOTIDE SEQUENCE [LARGE SCALE GENOMIC DNA]</scope>
    <source>
        <strain evidence="2 3">Philippines</strain>
    </source>
</reference>
<dbReference type="CDD" id="cd02325">
    <property type="entry name" value="R3H"/>
    <property type="match status" value="1"/>
</dbReference>
<keyword evidence="3" id="KW-1185">Reference proteome</keyword>
<dbReference type="EMBL" id="KZ678135">
    <property type="protein sequence ID" value="PSN66735.1"/>
    <property type="molecule type" value="Genomic_DNA"/>
</dbReference>
<dbReference type="PROSITE" id="PS51061">
    <property type="entry name" value="R3H"/>
    <property type="match status" value="1"/>
</dbReference>
<organism evidence="2 3">
    <name type="scientific">Corynespora cassiicola Philippines</name>
    <dbReference type="NCBI Taxonomy" id="1448308"/>
    <lineage>
        <taxon>Eukaryota</taxon>
        <taxon>Fungi</taxon>
        <taxon>Dikarya</taxon>
        <taxon>Ascomycota</taxon>
        <taxon>Pezizomycotina</taxon>
        <taxon>Dothideomycetes</taxon>
        <taxon>Pleosporomycetidae</taxon>
        <taxon>Pleosporales</taxon>
        <taxon>Corynesporascaceae</taxon>
        <taxon>Corynespora</taxon>
    </lineage>
</organism>
<evidence type="ECO:0000259" key="1">
    <source>
        <dbReference type="PROSITE" id="PS51061"/>
    </source>
</evidence>
<protein>
    <recommendedName>
        <fullName evidence="1">R3H domain-containing protein</fullName>
    </recommendedName>
</protein>
<feature type="domain" description="R3H" evidence="1">
    <location>
        <begin position="72"/>
        <end position="139"/>
    </location>
</feature>
<accession>A0A2T2NMT5</accession>